<feature type="transmembrane region" description="Helical" evidence="2">
    <location>
        <begin position="32"/>
        <end position="53"/>
    </location>
</feature>
<sequence>MTNNDHVKSKTDRAGKTSDPAVTAALVSRRGAIMAAAITAVLGLVGAIVVALINTGSQPAKGAEAQGSPSTSGSSSQAASGTQPQEDKPAEGVPEQVKIDAGTGADLDGSRVAPVSATGPNGDIDLFYDGGNLTSNRSGLFYYYGTEQEAKVACPKIVSEGKDVVPGPEVISTGGKHCLRTSKGTVGWIGVNDVKIDDNSGYIVLNYKLFR</sequence>
<keyword evidence="4" id="KW-1185">Reference proteome</keyword>
<dbReference type="Proteomes" id="UP000215223">
    <property type="component" value="Unassembled WGS sequence"/>
</dbReference>
<keyword evidence="2" id="KW-0812">Transmembrane</keyword>
<dbReference type="RefSeq" id="WP_093935808.1">
    <property type="nucleotide sequence ID" value="NZ_JBHUSO010000507.1"/>
</dbReference>
<gene>
    <name evidence="3" type="ORF">CFP71_22035</name>
</gene>
<protein>
    <submittedName>
        <fullName evidence="3">Uncharacterized protein</fullName>
    </submittedName>
</protein>
<organism evidence="3 4">
    <name type="scientific">Amycolatopsis thailandensis</name>
    <dbReference type="NCBI Taxonomy" id="589330"/>
    <lineage>
        <taxon>Bacteria</taxon>
        <taxon>Bacillati</taxon>
        <taxon>Actinomycetota</taxon>
        <taxon>Actinomycetes</taxon>
        <taxon>Pseudonocardiales</taxon>
        <taxon>Pseudonocardiaceae</taxon>
        <taxon>Amycolatopsis</taxon>
    </lineage>
</organism>
<evidence type="ECO:0000313" key="3">
    <source>
        <dbReference type="EMBL" id="OXM53397.1"/>
    </source>
</evidence>
<keyword evidence="2" id="KW-0472">Membrane</keyword>
<keyword evidence="2" id="KW-1133">Transmembrane helix</keyword>
<comment type="caution">
    <text evidence="3">The sequence shown here is derived from an EMBL/GenBank/DDBJ whole genome shotgun (WGS) entry which is preliminary data.</text>
</comment>
<evidence type="ECO:0000256" key="2">
    <source>
        <dbReference type="SAM" id="Phobius"/>
    </source>
</evidence>
<dbReference type="AlphaFoldDB" id="A0A229S382"/>
<name>A0A229S382_9PSEU</name>
<feature type="region of interest" description="Disordered" evidence="1">
    <location>
        <begin position="59"/>
        <end position="93"/>
    </location>
</feature>
<evidence type="ECO:0000256" key="1">
    <source>
        <dbReference type="SAM" id="MobiDB-lite"/>
    </source>
</evidence>
<dbReference type="OrthoDB" id="3637826at2"/>
<accession>A0A229S382</accession>
<proteinExistence type="predicted"/>
<reference evidence="3 4" key="1">
    <citation type="submission" date="2017-07" db="EMBL/GenBank/DDBJ databases">
        <title>Amycolatopsis thailandensis Genome sequencing and assembly.</title>
        <authorList>
            <person name="Kaur N."/>
            <person name="Mayilraj S."/>
        </authorList>
    </citation>
    <scope>NUCLEOTIDE SEQUENCE [LARGE SCALE GENOMIC DNA]</scope>
    <source>
        <strain evidence="3 4">JCM 16380</strain>
    </source>
</reference>
<feature type="compositionally biased region" description="Low complexity" evidence="1">
    <location>
        <begin position="65"/>
        <end position="84"/>
    </location>
</feature>
<dbReference type="EMBL" id="NMQT01000075">
    <property type="protein sequence ID" value="OXM53397.1"/>
    <property type="molecule type" value="Genomic_DNA"/>
</dbReference>
<evidence type="ECO:0000313" key="4">
    <source>
        <dbReference type="Proteomes" id="UP000215223"/>
    </source>
</evidence>